<evidence type="ECO:0000256" key="7">
    <source>
        <dbReference type="ARBA" id="ARBA00023049"/>
    </source>
</evidence>
<evidence type="ECO:0000259" key="9">
    <source>
        <dbReference type="Pfam" id="PF05649"/>
    </source>
</evidence>
<dbReference type="InterPro" id="IPR000718">
    <property type="entry name" value="Peptidase_M13"/>
</dbReference>
<evidence type="ECO:0000256" key="2">
    <source>
        <dbReference type="ARBA" id="ARBA00007357"/>
    </source>
</evidence>
<dbReference type="GO" id="GO:0046872">
    <property type="term" value="F:metal ion binding"/>
    <property type="evidence" value="ECO:0007669"/>
    <property type="project" value="UniProtKB-KW"/>
</dbReference>
<dbReference type="PANTHER" id="PTHR11733">
    <property type="entry name" value="ZINC METALLOPROTEASE FAMILY M13 NEPRILYSIN-RELATED"/>
    <property type="match status" value="1"/>
</dbReference>
<dbReference type="PANTHER" id="PTHR11733:SF167">
    <property type="entry name" value="FI17812P1-RELATED"/>
    <property type="match status" value="1"/>
</dbReference>
<dbReference type="Pfam" id="PF01431">
    <property type="entry name" value="Peptidase_M13"/>
    <property type="match status" value="1"/>
</dbReference>
<sequence>MQPFESDEIQLCHAAILYFIKDPKMRLIVLIATFAFALLAMVQDTAALAQEATAGQDQASNQGQSGSTDKVAGIDQSLFSKAVSPGQNFYLYANQVWLDKTAIPGDKSDYGTFTILDDLTRQQVRVLIETAAETKSAKGSPAQKVGDLYRSVLDVDARDRAGVGPLAPMLELIDSATTIDQLAARMGQLNRMGVYGPLAPYVDVDARNSDSYAVMVTQTGLSLPDRDYYLEDETRYVELRQQLKTYIADMLGLLGTPADQATVDAIYGIEHAIAENQWSKTDNRDPVKTYNKKSAAEMKTLLGDFDWAAYTQSLGLGQQDAFVVRQPSYLENIGKMFGTTSLDHWKAYLRLRVIDTYGDNLSEAIEKRHFEFHRTAISGITEQEPMWKRGVNITGSVLGELVGQLYVETHFRPEAKKRMNELVDNLKKAFAIRIESRDWMGEGTKKQALEKLSMFTTKIGYPDQWKDYSDLQIDSPVLADNLIAASEFETAREQKKLGGPIDRNEWHMTPQTINAYYNPTMNEIVFPAAILQPPFFNLKADDAVNYGGIGAVIGHELSHGFDDKGSKYDGKGNLRMWWTDSDREEFERRATGLVDQYNSFEPIKGNFVNGELTLGENIGDLGGLSVAYEAYRLSLDGKEAPVIDGLTGDQRFFLGWSQIWRRLYREPELLKRLVTDPHSPSEYRVNGIVRNIDAWYDAFGITPDSPLYLAPSDRVRIW</sequence>
<dbReference type="AlphaFoldDB" id="A0A517NAK7"/>
<dbReference type="GO" id="GO:0016485">
    <property type="term" value="P:protein processing"/>
    <property type="evidence" value="ECO:0007669"/>
    <property type="project" value="TreeGrafter"/>
</dbReference>
<dbReference type="Proteomes" id="UP000318538">
    <property type="component" value="Chromosome"/>
</dbReference>
<evidence type="ECO:0000256" key="5">
    <source>
        <dbReference type="ARBA" id="ARBA00022801"/>
    </source>
</evidence>
<evidence type="ECO:0000256" key="6">
    <source>
        <dbReference type="ARBA" id="ARBA00022833"/>
    </source>
</evidence>
<dbReference type="EMBL" id="CP036525">
    <property type="protein sequence ID" value="QDT04167.1"/>
    <property type="molecule type" value="Genomic_DNA"/>
</dbReference>
<gene>
    <name evidence="10" type="primary">pepO</name>
    <name evidence="10" type="ORF">K227x_25560</name>
</gene>
<keyword evidence="7" id="KW-0482">Metalloprotease</keyword>
<dbReference type="Gene3D" id="3.40.390.10">
    <property type="entry name" value="Collagenase (Catalytic Domain)"/>
    <property type="match status" value="1"/>
</dbReference>
<dbReference type="EC" id="3.4.24.-" evidence="10"/>
<keyword evidence="3" id="KW-0645">Protease</keyword>
<protein>
    <submittedName>
        <fullName evidence="10">Neutral endopeptidase</fullName>
        <ecNumber evidence="10">3.4.24.-</ecNumber>
    </submittedName>
</protein>
<dbReference type="Pfam" id="PF05649">
    <property type="entry name" value="Peptidase_M13_N"/>
    <property type="match status" value="1"/>
</dbReference>
<evidence type="ECO:0000256" key="3">
    <source>
        <dbReference type="ARBA" id="ARBA00022670"/>
    </source>
</evidence>
<dbReference type="KEGG" id="rlc:K227x_25560"/>
<evidence type="ECO:0000256" key="4">
    <source>
        <dbReference type="ARBA" id="ARBA00022723"/>
    </source>
</evidence>
<keyword evidence="5 10" id="KW-0378">Hydrolase</keyword>
<comment type="similarity">
    <text evidence="2">Belongs to the peptidase M13 family.</text>
</comment>
<dbReference type="GO" id="GO:0005886">
    <property type="term" value="C:plasma membrane"/>
    <property type="evidence" value="ECO:0007669"/>
    <property type="project" value="TreeGrafter"/>
</dbReference>
<evidence type="ECO:0000259" key="8">
    <source>
        <dbReference type="Pfam" id="PF01431"/>
    </source>
</evidence>
<dbReference type="Gene3D" id="1.10.1380.10">
    <property type="entry name" value="Neutral endopeptidase , domain2"/>
    <property type="match status" value="1"/>
</dbReference>
<evidence type="ECO:0000313" key="11">
    <source>
        <dbReference type="Proteomes" id="UP000318538"/>
    </source>
</evidence>
<dbReference type="CDD" id="cd08662">
    <property type="entry name" value="M13"/>
    <property type="match status" value="1"/>
</dbReference>
<feature type="domain" description="Peptidase M13 C-terminal" evidence="8">
    <location>
        <begin position="514"/>
        <end position="715"/>
    </location>
</feature>
<reference evidence="10 11" key="1">
    <citation type="submission" date="2019-02" db="EMBL/GenBank/DDBJ databases">
        <title>Deep-cultivation of Planctomycetes and their phenomic and genomic characterization uncovers novel biology.</title>
        <authorList>
            <person name="Wiegand S."/>
            <person name="Jogler M."/>
            <person name="Boedeker C."/>
            <person name="Pinto D."/>
            <person name="Vollmers J."/>
            <person name="Rivas-Marin E."/>
            <person name="Kohn T."/>
            <person name="Peeters S.H."/>
            <person name="Heuer A."/>
            <person name="Rast P."/>
            <person name="Oberbeckmann S."/>
            <person name="Bunk B."/>
            <person name="Jeske O."/>
            <person name="Meyerdierks A."/>
            <person name="Storesund J.E."/>
            <person name="Kallscheuer N."/>
            <person name="Luecker S."/>
            <person name="Lage O.M."/>
            <person name="Pohl T."/>
            <person name="Merkel B.J."/>
            <person name="Hornburger P."/>
            <person name="Mueller R.-W."/>
            <person name="Bruemmer F."/>
            <person name="Labrenz M."/>
            <person name="Spormann A.M."/>
            <person name="Op den Camp H."/>
            <person name="Overmann J."/>
            <person name="Amann R."/>
            <person name="Jetten M.S.M."/>
            <person name="Mascher T."/>
            <person name="Medema M.H."/>
            <person name="Devos D.P."/>
            <person name="Kaster A.-K."/>
            <person name="Ovreas L."/>
            <person name="Rohde M."/>
            <person name="Galperin M.Y."/>
            <person name="Jogler C."/>
        </authorList>
    </citation>
    <scope>NUCLEOTIDE SEQUENCE [LARGE SCALE GENOMIC DNA]</scope>
    <source>
        <strain evidence="10 11">K22_7</strain>
    </source>
</reference>
<accession>A0A517NAK7</accession>
<dbReference type="InterPro" id="IPR018497">
    <property type="entry name" value="Peptidase_M13_C"/>
</dbReference>
<organism evidence="10 11">
    <name type="scientific">Rubripirellula lacrimiformis</name>
    <dbReference type="NCBI Taxonomy" id="1930273"/>
    <lineage>
        <taxon>Bacteria</taxon>
        <taxon>Pseudomonadati</taxon>
        <taxon>Planctomycetota</taxon>
        <taxon>Planctomycetia</taxon>
        <taxon>Pirellulales</taxon>
        <taxon>Pirellulaceae</taxon>
        <taxon>Rubripirellula</taxon>
    </lineage>
</organism>
<name>A0A517NAK7_9BACT</name>
<dbReference type="OrthoDB" id="9775677at2"/>
<dbReference type="PRINTS" id="PR00786">
    <property type="entry name" value="NEPRILYSIN"/>
</dbReference>
<comment type="cofactor">
    <cofactor evidence="1">
        <name>Zn(2+)</name>
        <dbReference type="ChEBI" id="CHEBI:29105"/>
    </cofactor>
</comment>
<proteinExistence type="inferred from homology"/>
<dbReference type="PROSITE" id="PS51885">
    <property type="entry name" value="NEPRILYSIN"/>
    <property type="match status" value="1"/>
</dbReference>
<evidence type="ECO:0000256" key="1">
    <source>
        <dbReference type="ARBA" id="ARBA00001947"/>
    </source>
</evidence>
<dbReference type="InterPro" id="IPR024079">
    <property type="entry name" value="MetalloPept_cat_dom_sf"/>
</dbReference>
<keyword evidence="11" id="KW-1185">Reference proteome</keyword>
<feature type="domain" description="Peptidase M13 N-terminal" evidence="9">
    <location>
        <begin position="85"/>
        <end position="462"/>
    </location>
</feature>
<dbReference type="GO" id="GO:0004222">
    <property type="term" value="F:metalloendopeptidase activity"/>
    <property type="evidence" value="ECO:0007669"/>
    <property type="project" value="InterPro"/>
</dbReference>
<keyword evidence="6" id="KW-0862">Zinc</keyword>
<dbReference type="SUPFAM" id="SSF55486">
    <property type="entry name" value="Metalloproteases ('zincins'), catalytic domain"/>
    <property type="match status" value="1"/>
</dbReference>
<dbReference type="InterPro" id="IPR008753">
    <property type="entry name" value="Peptidase_M13_N"/>
</dbReference>
<evidence type="ECO:0000313" key="10">
    <source>
        <dbReference type="EMBL" id="QDT04167.1"/>
    </source>
</evidence>
<keyword evidence="4" id="KW-0479">Metal-binding</keyword>
<dbReference type="InterPro" id="IPR042089">
    <property type="entry name" value="Peptidase_M13_dom_2"/>
</dbReference>